<dbReference type="SUPFAM" id="SSF53850">
    <property type="entry name" value="Periplasmic binding protein-like II"/>
    <property type="match status" value="1"/>
</dbReference>
<reference evidence="4" key="1">
    <citation type="submission" date="2019-11" db="EMBL/GenBank/DDBJ databases">
        <title>Characterization of Clostridium perfringens isolates from swine manure treated agricultural soils.</title>
        <authorList>
            <person name="Wushke S.T."/>
        </authorList>
    </citation>
    <scope>NUCLEOTIDE SEQUENCE</scope>
    <source>
        <strain evidence="4">X26</strain>
    </source>
</reference>
<dbReference type="GO" id="GO:0055052">
    <property type="term" value="C:ATP-binding cassette (ABC) transporter complex, substrate-binding subunit-containing"/>
    <property type="evidence" value="ECO:0007669"/>
    <property type="project" value="TreeGrafter"/>
</dbReference>
<dbReference type="Proteomes" id="UP001291306">
    <property type="component" value="Unassembled WGS sequence"/>
</dbReference>
<evidence type="ECO:0000256" key="1">
    <source>
        <dbReference type="ARBA" id="ARBA00008520"/>
    </source>
</evidence>
<evidence type="ECO:0000256" key="2">
    <source>
        <dbReference type="ARBA" id="ARBA00022448"/>
    </source>
</evidence>
<name>A0AAW9I8L1_CLOPF</name>
<dbReference type="InterPro" id="IPR006059">
    <property type="entry name" value="SBP"/>
</dbReference>
<accession>A0AAW9I8L1</accession>
<dbReference type="GO" id="GO:1901982">
    <property type="term" value="F:maltose binding"/>
    <property type="evidence" value="ECO:0007669"/>
    <property type="project" value="TreeGrafter"/>
</dbReference>
<evidence type="ECO:0000313" key="4">
    <source>
        <dbReference type="EMBL" id="MDZ5000648.1"/>
    </source>
</evidence>
<dbReference type="Pfam" id="PF13416">
    <property type="entry name" value="SBP_bac_8"/>
    <property type="match status" value="1"/>
</dbReference>
<dbReference type="EMBL" id="WNVC01000532">
    <property type="protein sequence ID" value="MDZ5000648.1"/>
    <property type="molecule type" value="Genomic_DNA"/>
</dbReference>
<dbReference type="GO" id="GO:0015768">
    <property type="term" value="P:maltose transport"/>
    <property type="evidence" value="ECO:0007669"/>
    <property type="project" value="TreeGrafter"/>
</dbReference>
<comment type="caution">
    <text evidence="4">The sequence shown here is derived from an EMBL/GenBank/DDBJ whole genome shotgun (WGS) entry which is preliminary data.</text>
</comment>
<dbReference type="Gene3D" id="3.40.190.10">
    <property type="entry name" value="Periplasmic binding protein-like II"/>
    <property type="match status" value="1"/>
</dbReference>
<comment type="similarity">
    <text evidence="1">Belongs to the bacterial solute-binding protein 1 family.</text>
</comment>
<evidence type="ECO:0000313" key="5">
    <source>
        <dbReference type="Proteomes" id="UP001291306"/>
    </source>
</evidence>
<sequence>KDKVKEVPKTMEELIEVAKAHGPNGFQIDLGNFYITGGIIQTTGGYIFGGEDGNLNGKDIGLASPGSIAGFQFLQDLVQKHKLMPVDVTGDIASANFKSGESIFYISGSWDIAQMVDAGINLGVAEVPSIGGKPYKSFLGVQTGFVTAKSSKKEAAWKLMEYLSKNMAEDYFKAGKRIPVRQSVIDSGLT</sequence>
<proteinExistence type="inferred from homology"/>
<dbReference type="PANTHER" id="PTHR30061:SF50">
    <property type="entry name" value="MALTOSE_MALTODEXTRIN-BINDING PERIPLASMIC PROTEIN"/>
    <property type="match status" value="1"/>
</dbReference>
<dbReference type="PANTHER" id="PTHR30061">
    <property type="entry name" value="MALTOSE-BINDING PERIPLASMIC PROTEIN"/>
    <property type="match status" value="1"/>
</dbReference>
<dbReference type="GO" id="GO:0042956">
    <property type="term" value="P:maltodextrin transmembrane transport"/>
    <property type="evidence" value="ECO:0007669"/>
    <property type="project" value="TreeGrafter"/>
</dbReference>
<dbReference type="AlphaFoldDB" id="A0AAW9I8L1"/>
<protein>
    <submittedName>
        <fullName evidence="4">Extracellular solute-binding protein</fullName>
    </submittedName>
</protein>
<feature type="non-terminal residue" evidence="4">
    <location>
        <position position="1"/>
    </location>
</feature>
<keyword evidence="3" id="KW-0732">Signal</keyword>
<evidence type="ECO:0000256" key="3">
    <source>
        <dbReference type="ARBA" id="ARBA00022729"/>
    </source>
</evidence>
<feature type="non-terminal residue" evidence="4">
    <location>
        <position position="190"/>
    </location>
</feature>
<gene>
    <name evidence="4" type="ORF">GNF79_16585</name>
</gene>
<organism evidence="4 5">
    <name type="scientific">Clostridium perfringens</name>
    <dbReference type="NCBI Taxonomy" id="1502"/>
    <lineage>
        <taxon>Bacteria</taxon>
        <taxon>Bacillati</taxon>
        <taxon>Bacillota</taxon>
        <taxon>Clostridia</taxon>
        <taxon>Eubacteriales</taxon>
        <taxon>Clostridiaceae</taxon>
        <taxon>Clostridium</taxon>
    </lineage>
</organism>
<keyword evidence="2" id="KW-0813">Transport</keyword>